<dbReference type="GO" id="GO:0009103">
    <property type="term" value="P:lipopolysaccharide biosynthetic process"/>
    <property type="evidence" value="ECO:0007669"/>
    <property type="project" value="TreeGrafter"/>
</dbReference>
<keyword evidence="1" id="KW-0808">Transferase</keyword>
<dbReference type="RefSeq" id="WP_044346775.1">
    <property type="nucleotide sequence ID" value="NZ_AZAC01000003.1"/>
</dbReference>
<dbReference type="EMBL" id="AZAC01000003">
    <property type="protein sequence ID" value="KIX15432.1"/>
    <property type="molecule type" value="Genomic_DNA"/>
</dbReference>
<accession>A0A0D2GL47</accession>
<dbReference type="InParanoid" id="A0A0D2GL47"/>
<dbReference type="PANTHER" id="PTHR46401:SF2">
    <property type="entry name" value="GLYCOSYLTRANSFERASE WBBK-RELATED"/>
    <property type="match status" value="1"/>
</dbReference>
<organism evidence="3 4">
    <name type="scientific">Dethiosulfatarculus sandiegensis</name>
    <dbReference type="NCBI Taxonomy" id="1429043"/>
    <lineage>
        <taxon>Bacteria</taxon>
        <taxon>Pseudomonadati</taxon>
        <taxon>Thermodesulfobacteriota</taxon>
        <taxon>Desulfarculia</taxon>
        <taxon>Desulfarculales</taxon>
        <taxon>Desulfarculaceae</taxon>
        <taxon>Dethiosulfatarculus</taxon>
    </lineage>
</organism>
<dbReference type="InterPro" id="IPR028098">
    <property type="entry name" value="Glyco_trans_4-like_N"/>
</dbReference>
<dbReference type="SUPFAM" id="SSF53756">
    <property type="entry name" value="UDP-Glycosyltransferase/glycogen phosphorylase"/>
    <property type="match status" value="1"/>
</dbReference>
<dbReference type="STRING" id="1429043.X474_03825"/>
<dbReference type="AlphaFoldDB" id="A0A0D2GL47"/>
<feature type="domain" description="Glycosyltransferase subfamily 4-like N-terminal" evidence="2">
    <location>
        <begin position="20"/>
        <end position="183"/>
    </location>
</feature>
<dbReference type="Gene3D" id="3.40.50.2000">
    <property type="entry name" value="Glycogen Phosphorylase B"/>
    <property type="match status" value="2"/>
</dbReference>
<name>A0A0D2GL47_9BACT</name>
<keyword evidence="4" id="KW-1185">Reference proteome</keyword>
<evidence type="ECO:0000313" key="3">
    <source>
        <dbReference type="EMBL" id="KIX15432.1"/>
    </source>
</evidence>
<dbReference type="OrthoDB" id="9790710at2"/>
<protein>
    <recommendedName>
        <fullName evidence="2">Glycosyltransferase subfamily 4-like N-terminal domain-containing protein</fullName>
    </recommendedName>
</protein>
<reference evidence="3 4" key="1">
    <citation type="submission" date="2013-11" db="EMBL/GenBank/DDBJ databases">
        <title>Metagenomic analysis of a methanogenic consortium involved in long chain n-alkane degradation.</title>
        <authorList>
            <person name="Davidova I.A."/>
            <person name="Callaghan A.V."/>
            <person name="Wawrik B."/>
            <person name="Pruitt S."/>
            <person name="Marks C."/>
            <person name="Duncan K.E."/>
            <person name="Suflita J.M."/>
        </authorList>
    </citation>
    <scope>NUCLEOTIDE SEQUENCE [LARGE SCALE GENOMIC DNA]</scope>
    <source>
        <strain evidence="3 4">SPR</strain>
    </source>
</reference>
<comment type="caution">
    <text evidence="3">The sequence shown here is derived from an EMBL/GenBank/DDBJ whole genome shotgun (WGS) entry which is preliminary data.</text>
</comment>
<dbReference type="Pfam" id="PF13439">
    <property type="entry name" value="Glyco_transf_4"/>
    <property type="match status" value="1"/>
</dbReference>
<dbReference type="PANTHER" id="PTHR46401">
    <property type="entry name" value="GLYCOSYLTRANSFERASE WBBK-RELATED"/>
    <property type="match status" value="1"/>
</dbReference>
<evidence type="ECO:0000256" key="1">
    <source>
        <dbReference type="ARBA" id="ARBA00022679"/>
    </source>
</evidence>
<gene>
    <name evidence="3" type="ORF">X474_03825</name>
</gene>
<dbReference type="CDD" id="cd03801">
    <property type="entry name" value="GT4_PimA-like"/>
    <property type="match status" value="1"/>
</dbReference>
<evidence type="ECO:0000313" key="4">
    <source>
        <dbReference type="Proteomes" id="UP000032233"/>
    </source>
</evidence>
<evidence type="ECO:0000259" key="2">
    <source>
        <dbReference type="Pfam" id="PF13439"/>
    </source>
</evidence>
<proteinExistence type="predicted"/>
<sequence length="403" mass="44854">MSAKPQNPVKVLLWHWGRRGGGPNYTHELAAALAGRKEIEVHLSLSRQSECFDRSMKLGLPGFQVDTYHGIASCLWATRRLPSLRNQMKNYLEQHKIDVVYCTMTHLWNLSMLDVIHEAGAGYLLTLHDAIFHPGERSRIRQMLLTKEISQAQSIITLTSHVKKQLTDIYGYPSEQTNIVPHGPFSHGGDLIRSHPYPKGPFNILFFGRILPYKGLDLLISAYELIKKRFPEARLHIIGKGNLPINTDRLRELGVLLKNHWVPENEVNSIFAKADLLVTPYVESSQSGVIPLAYAKGLPVVATPVGGLTEQVADGFTGLISTRVNPRSFADAVCQIISSPKLYEKLAANALKMAKETIAWPRLASKVGKIITGMCQYGIETKCSPGKKAFSAKIYPKNTCSHL</sequence>
<dbReference type="GO" id="GO:0016757">
    <property type="term" value="F:glycosyltransferase activity"/>
    <property type="evidence" value="ECO:0007669"/>
    <property type="project" value="TreeGrafter"/>
</dbReference>
<dbReference type="Pfam" id="PF13692">
    <property type="entry name" value="Glyco_trans_1_4"/>
    <property type="match status" value="1"/>
</dbReference>
<dbReference type="Proteomes" id="UP000032233">
    <property type="component" value="Unassembled WGS sequence"/>
</dbReference>